<feature type="compositionally biased region" description="Polar residues" evidence="1">
    <location>
        <begin position="200"/>
        <end position="229"/>
    </location>
</feature>
<organism evidence="3 4">
    <name type="scientific">Diploptera punctata</name>
    <name type="common">Pacific beetle cockroach</name>
    <dbReference type="NCBI Taxonomy" id="6984"/>
    <lineage>
        <taxon>Eukaryota</taxon>
        <taxon>Metazoa</taxon>
        <taxon>Ecdysozoa</taxon>
        <taxon>Arthropoda</taxon>
        <taxon>Hexapoda</taxon>
        <taxon>Insecta</taxon>
        <taxon>Pterygota</taxon>
        <taxon>Neoptera</taxon>
        <taxon>Polyneoptera</taxon>
        <taxon>Dictyoptera</taxon>
        <taxon>Blattodea</taxon>
        <taxon>Blaberoidea</taxon>
        <taxon>Blaberidae</taxon>
        <taxon>Diplopterinae</taxon>
        <taxon>Diploptera</taxon>
    </lineage>
</organism>
<dbReference type="Proteomes" id="UP001233999">
    <property type="component" value="Unassembled WGS sequence"/>
</dbReference>
<evidence type="ECO:0000256" key="1">
    <source>
        <dbReference type="SAM" id="MobiDB-lite"/>
    </source>
</evidence>
<reference evidence="3" key="2">
    <citation type="submission" date="2023-05" db="EMBL/GenBank/DDBJ databases">
        <authorList>
            <person name="Fouks B."/>
        </authorList>
    </citation>
    <scope>NUCLEOTIDE SEQUENCE</scope>
    <source>
        <strain evidence="3">Stay&amp;Tobe</strain>
        <tissue evidence="3">Testes</tissue>
    </source>
</reference>
<sequence length="728" mass="78128">NSEAKLCNAVLITMLDIITCLLKDLFCGERCTWQPGSMLSLSHESYKDGINDSLHDSSQRSSQEDLRWPNEVQPWSSSDSDTSSRLRSNMVLHASDNNQLRPTRLLKVESFEGRDTLKANSLRLSVSKSYSFGGYPVTAVLSRGDSCTSTHSAGARLLTKQDSGSSMSSRLSPSSSGYKSQSQRSDTTMSATPSPTATPISQLSISSSNQPQFINSTIDGSTEDGNNRTVDGRRISEISSHGALSPQNTPESNSQDQQSQTVMWAVTSMASVPPGSVLINPQTGQPYVNSDGSVYRYDPANPPKVIMDEDGENNNNGGPVVTPAGTSSHHQSAGSSEQVQLPPPPPPQSQKSHIPSTSSIKTTNSSHVTTATSPSLPVSPPPHSNSTNTATVPPSTSQIPASVLTICHSSQCSYMPNPPPETQQTAAHTYHQQQQQQQQFVQTLQHQQSEIMFGSQQQHHQIAAQTPSQPPAAPLPTQMVFTGYNMVPIPPGASNSTAIAPAGYEHRHTEGGSMTMSDLSSYFMGLGLVSADQRAGGDNTNSQQQPQQQHQQPSVLAAPPPHHPHNYQPTQPPSAPSVAAAAYWQPQQQSSPIQHSQQQPPQQSQQQAQQPLPMYYIPPALPAPPPPHNGPVLNTSPPQQNNSSSSNPATPRYMTAYPPYQQPVCHPTAPERPPPHNGSYIPNYPVVSYGAAVPAPVMPTAGNGDCMPLYTQPSIHMLYTPTSINVNS</sequence>
<dbReference type="EMBL" id="JASPKZ010007722">
    <property type="protein sequence ID" value="KAJ9582894.1"/>
    <property type="molecule type" value="Genomic_DNA"/>
</dbReference>
<reference evidence="3" key="1">
    <citation type="journal article" date="2023" name="IScience">
        <title>Live-bearing cockroach genome reveals convergent evolutionary mechanisms linked to viviparity in insects and beyond.</title>
        <authorList>
            <person name="Fouks B."/>
            <person name="Harrison M.C."/>
            <person name="Mikhailova A.A."/>
            <person name="Marchal E."/>
            <person name="English S."/>
            <person name="Carruthers M."/>
            <person name="Jennings E.C."/>
            <person name="Chiamaka E.L."/>
            <person name="Frigard R.A."/>
            <person name="Pippel M."/>
            <person name="Attardo G.M."/>
            <person name="Benoit J.B."/>
            <person name="Bornberg-Bauer E."/>
            <person name="Tobe S.S."/>
        </authorList>
    </citation>
    <scope>NUCLEOTIDE SEQUENCE</scope>
    <source>
        <strain evidence="3">Stay&amp;Tobe</strain>
    </source>
</reference>
<feature type="compositionally biased region" description="Low complexity" evidence="1">
    <location>
        <begin position="576"/>
        <end position="618"/>
    </location>
</feature>
<feature type="region of interest" description="Disordered" evidence="1">
    <location>
        <begin position="412"/>
        <end position="433"/>
    </location>
</feature>
<feature type="region of interest" description="Disordered" evidence="1">
    <location>
        <begin position="157"/>
        <end position="260"/>
    </location>
</feature>
<feature type="compositionally biased region" description="Low complexity" evidence="1">
    <location>
        <begin position="636"/>
        <end position="648"/>
    </location>
</feature>
<feature type="compositionally biased region" description="Polar residues" evidence="1">
    <location>
        <begin position="279"/>
        <end position="292"/>
    </location>
</feature>
<feature type="compositionally biased region" description="Basic and acidic residues" evidence="1">
    <location>
        <begin position="52"/>
        <end position="68"/>
    </location>
</feature>
<feature type="region of interest" description="Disordered" evidence="1">
    <location>
        <begin position="275"/>
        <end position="397"/>
    </location>
</feature>
<evidence type="ECO:0000313" key="4">
    <source>
        <dbReference type="Proteomes" id="UP001233999"/>
    </source>
</evidence>
<feature type="signal peptide" evidence="2">
    <location>
        <begin position="1"/>
        <end position="22"/>
    </location>
</feature>
<gene>
    <name evidence="3" type="ORF">L9F63_022762</name>
</gene>
<feature type="compositionally biased region" description="Polar residues" evidence="1">
    <location>
        <begin position="324"/>
        <end position="334"/>
    </location>
</feature>
<dbReference type="AlphaFoldDB" id="A0AAD7ZLH2"/>
<evidence type="ECO:0000313" key="3">
    <source>
        <dbReference type="EMBL" id="KAJ9582894.1"/>
    </source>
</evidence>
<feature type="compositionally biased region" description="Polar residues" evidence="1">
    <location>
        <begin position="387"/>
        <end position="397"/>
    </location>
</feature>
<keyword evidence="2" id="KW-0732">Signal</keyword>
<name>A0AAD7ZLH2_DIPPU</name>
<feature type="compositionally biased region" description="Low complexity" evidence="1">
    <location>
        <begin position="163"/>
        <end position="199"/>
    </location>
</feature>
<feature type="compositionally biased region" description="Low complexity" evidence="1">
    <location>
        <begin position="422"/>
        <end position="433"/>
    </location>
</feature>
<accession>A0AAD7ZLH2</accession>
<comment type="caution">
    <text evidence="3">The sequence shown here is derived from an EMBL/GenBank/DDBJ whole genome shotgun (WGS) entry which is preliminary data.</text>
</comment>
<proteinExistence type="predicted"/>
<feature type="compositionally biased region" description="Pro residues" evidence="1">
    <location>
        <begin position="619"/>
        <end position="629"/>
    </location>
</feature>
<feature type="chain" id="PRO_5041930307" evidence="2">
    <location>
        <begin position="23"/>
        <end position="728"/>
    </location>
</feature>
<protein>
    <submittedName>
        <fullName evidence="3">Uncharacterized protein</fullName>
    </submittedName>
</protein>
<feature type="region of interest" description="Disordered" evidence="1">
    <location>
        <begin position="532"/>
        <end position="652"/>
    </location>
</feature>
<feature type="compositionally biased region" description="Polar residues" evidence="1">
    <location>
        <begin position="245"/>
        <end position="260"/>
    </location>
</feature>
<feature type="non-terminal residue" evidence="3">
    <location>
        <position position="728"/>
    </location>
</feature>
<evidence type="ECO:0000256" key="2">
    <source>
        <dbReference type="SAM" id="SignalP"/>
    </source>
</evidence>
<feature type="compositionally biased region" description="Low complexity" evidence="1">
    <location>
        <begin position="543"/>
        <end position="553"/>
    </location>
</feature>
<keyword evidence="4" id="KW-1185">Reference proteome</keyword>
<feature type="compositionally biased region" description="Polar residues" evidence="1">
    <location>
        <begin position="357"/>
        <end position="372"/>
    </location>
</feature>
<feature type="non-terminal residue" evidence="3">
    <location>
        <position position="1"/>
    </location>
</feature>
<feature type="region of interest" description="Disordered" evidence="1">
    <location>
        <begin position="52"/>
        <end position="84"/>
    </location>
</feature>